<dbReference type="SUPFAM" id="SSF48452">
    <property type="entry name" value="TPR-like"/>
    <property type="match status" value="1"/>
</dbReference>
<dbReference type="PROSITE" id="PS50043">
    <property type="entry name" value="HTH_LUXR_2"/>
    <property type="match status" value="1"/>
</dbReference>
<dbReference type="Pfam" id="PF13191">
    <property type="entry name" value="AAA_16"/>
    <property type="match status" value="1"/>
</dbReference>
<evidence type="ECO:0000256" key="2">
    <source>
        <dbReference type="ARBA" id="ARBA00023125"/>
    </source>
</evidence>
<dbReference type="AlphaFoldDB" id="A0A368VZW2"/>
<dbReference type="Pfam" id="PF00196">
    <property type="entry name" value="GerE"/>
    <property type="match status" value="1"/>
</dbReference>
<comment type="caution">
    <text evidence="5">The sequence shown here is derived from an EMBL/GenBank/DDBJ whole genome shotgun (WGS) entry which is preliminary data.</text>
</comment>
<accession>A0A368VZW2</accession>
<dbReference type="InterPro" id="IPR016032">
    <property type="entry name" value="Sig_transdc_resp-reg_C-effctor"/>
</dbReference>
<sequence>MVLRPRLIERLNEGLHRKLTLISAPAGFGKTTLVSEWIAGCRRPVAWLSLDERDNDPARLLKYLVAALQTIAANIGEGVLTMLQSPQPLPTESILTILLNEITTIQDNFVLVFDDFHVIDAKPTNHALTFLLEHLPPQIHIVIITREEPNLPLGRLRVRGQLTELRGTDLRFNSFEAAGFLNQVMGLNLSSEDIAALETRTEGWIAGLQLAAISMHGHKDAASFIQSFTGSHHFVLDYLVEEVLQNQSESVQTFLLRTSILDRLCGPLCDAVLIDPSSSGQETLKYLERTNLFIVPLDNERRWYRYHHLFADLLRQRLHQSTVSSTEGVERSVAELHQRASVWYEDNGLEIEAFHHAVVSNDIERAARLVEGEGMPLHLRGAVAPVLNWLESLPAEVMDARPSLWVMYASVLVVAGKPTGIEQKLQAAEAAMQGAEPDDKTRDRVGLIAATRAALAALIIAGQPTAIEQKLQAAEAALQGTEPDDKTNDLIGYIAPIRVALDFHQHQVEAIIAESRRALEFLHPENLSVRTAAAWMLGVACQLQGDRAAASQAYNEALFYSQAIGDNNITIMATIGLGNLAEAENRLYMADQSYRRVLHLAGDLPLPATCEAHLGLARLCYEWNDLDDALQHVQQSIQLARQIENTEGFIACEVFLARLKLAHGDVTGAAATLAKAAQSVRKHNILNRMTEIDAAQVLTLLHQGNLTAAAHLAQAHELPISQARVHLAQGDTSSALVVLEPLRQQMYAKGWVDERFKVMVLQAVALHLHGAKDKAVEHINDALTLAEPGGFIRIFVDEGLPMVRLLSDAAAHGIKPDYVGKLMAVFEEEQKRDDKLPPVIPLIEPLSERELQVLKLIAQGLSNHEISGRLFLALSSVKGHNRNIFGKLQVQRRTEAVARARELGLL</sequence>
<keyword evidence="2" id="KW-0238">DNA-binding</keyword>
<dbReference type="GO" id="GO:0003677">
    <property type="term" value="F:DNA binding"/>
    <property type="evidence" value="ECO:0007669"/>
    <property type="project" value="UniProtKB-KW"/>
</dbReference>
<dbReference type="InterPro" id="IPR011990">
    <property type="entry name" value="TPR-like_helical_dom_sf"/>
</dbReference>
<evidence type="ECO:0000256" key="1">
    <source>
        <dbReference type="ARBA" id="ARBA00023015"/>
    </source>
</evidence>
<reference evidence="5 6" key="1">
    <citation type="submission" date="2018-07" db="EMBL/GenBank/DDBJ databases">
        <title>Genomic Encyclopedia of Type Strains, Phase III (KMG-III): the genomes of soil and plant-associated and newly described type strains.</title>
        <authorList>
            <person name="Whitman W."/>
        </authorList>
    </citation>
    <scope>NUCLEOTIDE SEQUENCE [LARGE SCALE GENOMIC DNA]</scope>
    <source>
        <strain evidence="5 6">CECT 7506</strain>
    </source>
</reference>
<dbReference type="InterPro" id="IPR000792">
    <property type="entry name" value="Tscrpt_reg_LuxR_C"/>
</dbReference>
<dbReference type="InterPro" id="IPR041664">
    <property type="entry name" value="AAA_16"/>
</dbReference>
<dbReference type="Proteomes" id="UP000252415">
    <property type="component" value="Unassembled WGS sequence"/>
</dbReference>
<dbReference type="GO" id="GO:0006355">
    <property type="term" value="P:regulation of DNA-templated transcription"/>
    <property type="evidence" value="ECO:0007669"/>
    <property type="project" value="InterPro"/>
</dbReference>
<dbReference type="SUPFAM" id="SSF52540">
    <property type="entry name" value="P-loop containing nucleoside triphosphate hydrolases"/>
    <property type="match status" value="1"/>
</dbReference>
<dbReference type="PANTHER" id="PTHR44688:SF16">
    <property type="entry name" value="DNA-BINDING TRANSCRIPTIONAL ACTIVATOR DEVR_DOSR"/>
    <property type="match status" value="1"/>
</dbReference>
<organism evidence="5 6">
    <name type="scientific">Paenibacillus prosopidis</name>
    <dbReference type="NCBI Taxonomy" id="630520"/>
    <lineage>
        <taxon>Bacteria</taxon>
        <taxon>Bacillati</taxon>
        <taxon>Bacillota</taxon>
        <taxon>Bacilli</taxon>
        <taxon>Bacillales</taxon>
        <taxon>Paenibacillaceae</taxon>
        <taxon>Paenibacillus</taxon>
    </lineage>
</organism>
<evidence type="ECO:0000313" key="5">
    <source>
        <dbReference type="EMBL" id="RCW46439.1"/>
    </source>
</evidence>
<dbReference type="Gene3D" id="1.25.40.10">
    <property type="entry name" value="Tetratricopeptide repeat domain"/>
    <property type="match status" value="1"/>
</dbReference>
<keyword evidence="6" id="KW-1185">Reference proteome</keyword>
<dbReference type="Gene3D" id="3.40.50.300">
    <property type="entry name" value="P-loop containing nucleotide triphosphate hydrolases"/>
    <property type="match status" value="1"/>
</dbReference>
<dbReference type="InterPro" id="IPR027417">
    <property type="entry name" value="P-loop_NTPase"/>
</dbReference>
<dbReference type="SMART" id="SM00028">
    <property type="entry name" value="TPR"/>
    <property type="match status" value="4"/>
</dbReference>
<dbReference type="Gene3D" id="1.10.10.10">
    <property type="entry name" value="Winged helix-like DNA-binding domain superfamily/Winged helix DNA-binding domain"/>
    <property type="match status" value="1"/>
</dbReference>
<dbReference type="CDD" id="cd06170">
    <property type="entry name" value="LuxR_C_like"/>
    <property type="match status" value="1"/>
</dbReference>
<keyword evidence="1" id="KW-0805">Transcription regulation</keyword>
<dbReference type="InterPro" id="IPR059106">
    <property type="entry name" value="WHD_MalT"/>
</dbReference>
<name>A0A368VZW2_9BACL</name>
<dbReference type="InterPro" id="IPR041617">
    <property type="entry name" value="TPR_MalT"/>
</dbReference>
<protein>
    <submittedName>
        <fullName evidence="5">LuxR family maltose regulon positive regulatory protein</fullName>
    </submittedName>
</protein>
<dbReference type="Pfam" id="PF17874">
    <property type="entry name" value="TPR_MalT"/>
    <property type="match status" value="1"/>
</dbReference>
<dbReference type="InterPro" id="IPR036388">
    <property type="entry name" value="WH-like_DNA-bd_sf"/>
</dbReference>
<proteinExistence type="predicted"/>
<evidence type="ECO:0000256" key="3">
    <source>
        <dbReference type="ARBA" id="ARBA00023163"/>
    </source>
</evidence>
<evidence type="ECO:0000313" key="6">
    <source>
        <dbReference type="Proteomes" id="UP000252415"/>
    </source>
</evidence>
<dbReference type="PROSITE" id="PS00622">
    <property type="entry name" value="HTH_LUXR_1"/>
    <property type="match status" value="1"/>
</dbReference>
<dbReference type="PANTHER" id="PTHR44688">
    <property type="entry name" value="DNA-BINDING TRANSCRIPTIONAL ACTIVATOR DEVR_DOSR"/>
    <property type="match status" value="1"/>
</dbReference>
<keyword evidence="3" id="KW-0804">Transcription</keyword>
<evidence type="ECO:0000259" key="4">
    <source>
        <dbReference type="PROSITE" id="PS50043"/>
    </source>
</evidence>
<dbReference type="SUPFAM" id="SSF46894">
    <property type="entry name" value="C-terminal effector domain of the bipartite response regulators"/>
    <property type="match status" value="1"/>
</dbReference>
<dbReference type="Pfam" id="PF25873">
    <property type="entry name" value="WHD_MalT"/>
    <property type="match status" value="1"/>
</dbReference>
<dbReference type="InterPro" id="IPR019734">
    <property type="entry name" value="TPR_rpt"/>
</dbReference>
<gene>
    <name evidence="5" type="ORF">DFP97_10982</name>
</gene>
<feature type="domain" description="HTH luxR-type" evidence="4">
    <location>
        <begin position="839"/>
        <end position="904"/>
    </location>
</feature>
<dbReference type="PRINTS" id="PR00038">
    <property type="entry name" value="HTHLUXR"/>
</dbReference>
<dbReference type="SMART" id="SM00421">
    <property type="entry name" value="HTH_LUXR"/>
    <property type="match status" value="1"/>
</dbReference>
<dbReference type="EMBL" id="QPJD01000009">
    <property type="protein sequence ID" value="RCW46439.1"/>
    <property type="molecule type" value="Genomic_DNA"/>
</dbReference>